<name>A0A0S4VUX7_RALSL</name>
<reference evidence="10" key="4">
    <citation type="submission" date="2021-10" db="EMBL/GenBank/DDBJ databases">
        <title>Complete genome sequences of five Ralstonia solancearum strains isolated from sunflower.</title>
        <authorList>
            <person name="She X."/>
            <person name="He Z."/>
        </authorList>
    </citation>
    <scope>NUCLEOTIDE SEQUENCE</scope>
    <source>
        <strain evidence="10">RS638</strain>
    </source>
</reference>
<dbReference type="EMBL" id="LN899825">
    <property type="protein sequence ID" value="CUV36038.1"/>
    <property type="molecule type" value="Genomic_DNA"/>
</dbReference>
<reference evidence="2" key="2">
    <citation type="submission" date="2018-01" db="EMBL/GenBank/DDBJ databases">
        <title>Ralstonia pseudosolanacearum P824 infects blueberry.</title>
        <authorList>
            <person name="Bocsanczy A.M."/>
            <person name="Norman D.J."/>
        </authorList>
    </citation>
    <scope>NUCLEOTIDE SEQUENCE</scope>
    <source>
        <strain evidence="2">P824</strain>
    </source>
</reference>
<evidence type="ECO:0000256" key="1">
    <source>
        <dbReference type="SAM" id="MobiDB-lite"/>
    </source>
</evidence>
<evidence type="ECO:0000313" key="4">
    <source>
        <dbReference type="EMBL" id="CUV25997.1"/>
    </source>
</evidence>
<feature type="region of interest" description="Disordered" evidence="1">
    <location>
        <begin position="1"/>
        <end position="22"/>
    </location>
</feature>
<evidence type="ECO:0000313" key="7">
    <source>
        <dbReference type="EMBL" id="CUV45388.1"/>
    </source>
</evidence>
<dbReference type="EMBL" id="CP025741">
    <property type="protein sequence ID" value="AYA45168.1"/>
    <property type="molecule type" value="Genomic_DNA"/>
</dbReference>
<evidence type="ECO:0000313" key="11">
    <source>
        <dbReference type="EMBL" id="UZF15153.1"/>
    </source>
</evidence>
<dbReference type="EMBL" id="LN899827">
    <property type="protein sequence ID" value="CUV45388.1"/>
    <property type="molecule type" value="Genomic_DNA"/>
</dbReference>
<reference evidence="12" key="3">
    <citation type="submission" date="2018-01" db="EMBL/GenBank/DDBJ databases">
        <title>Raltonia solanacearum P824 infects blueberry.</title>
        <authorList>
            <person name="Bocsanczy A.M."/>
            <person name="Norman D.J."/>
        </authorList>
    </citation>
    <scope>NUCLEOTIDE SEQUENCE [LARGE SCALE GENOMIC DNA]</scope>
    <source>
        <strain evidence="12">P824</strain>
    </source>
</reference>
<evidence type="ECO:0000313" key="9">
    <source>
        <dbReference type="EMBL" id="CUV60208.1"/>
    </source>
</evidence>
<gene>
    <name evidence="10" type="ORF">LH706_01030</name>
    <name evidence="11" type="ORF">LH706_01375</name>
    <name evidence="3" type="ORF">PSS4_v1_30054</name>
    <name evidence="9" type="ORF">RD1301_v1_780015</name>
    <name evidence="2" type="ORF">RSP824_00895</name>
    <name evidence="4" type="ORF">RUN1744_v1_1180016</name>
    <name evidence="8" type="ORF">RUN215_v1_2200002</name>
    <name evidence="5" type="ORF">TD1301_v1_1820003</name>
    <name evidence="6" type="ORF">TF3108_v1_40016</name>
    <name evidence="7" type="ORF">TO10_v1_330016</name>
</gene>
<evidence type="ECO:0000313" key="6">
    <source>
        <dbReference type="EMBL" id="CUV37865.1"/>
    </source>
</evidence>
<dbReference type="SUPFAM" id="SSF46955">
    <property type="entry name" value="Putative DNA-binding domain"/>
    <property type="match status" value="1"/>
</dbReference>
<dbReference type="EMBL" id="LN899820">
    <property type="protein sequence ID" value="CUV58452.1"/>
    <property type="molecule type" value="Genomic_DNA"/>
</dbReference>
<organism evidence="6">
    <name type="scientific">Ralstonia solanacearum</name>
    <name type="common">Pseudomonas solanacearum</name>
    <dbReference type="NCBI Taxonomy" id="305"/>
    <lineage>
        <taxon>Bacteria</taxon>
        <taxon>Pseudomonadati</taxon>
        <taxon>Pseudomonadota</taxon>
        <taxon>Betaproteobacteria</taxon>
        <taxon>Burkholderiales</taxon>
        <taxon>Burkholderiaceae</taxon>
        <taxon>Ralstonia</taxon>
        <taxon>Ralstonia solanacearum species complex</taxon>
    </lineage>
</organism>
<evidence type="ECO:0000313" key="8">
    <source>
        <dbReference type="EMBL" id="CUV58452.1"/>
    </source>
</evidence>
<dbReference type="EMBL" id="CP085043">
    <property type="protein sequence ID" value="UZF15153.1"/>
    <property type="molecule type" value="Genomic_DNA"/>
</dbReference>
<dbReference type="Proteomes" id="UP000262427">
    <property type="component" value="Chromosome CM"/>
</dbReference>
<accession>A0A0S4VUX7</accession>
<evidence type="ECO:0000313" key="12">
    <source>
        <dbReference type="Proteomes" id="UP000262427"/>
    </source>
</evidence>
<dbReference type="EMBL" id="LN899823">
    <property type="protein sequence ID" value="CUV25997.1"/>
    <property type="molecule type" value="Genomic_DNA"/>
</dbReference>
<dbReference type="PATRIC" id="fig|305.118.peg.2939"/>
<dbReference type="EMBL" id="LN899826">
    <property type="protein sequence ID" value="CUV37865.1"/>
    <property type="molecule type" value="Genomic_DNA"/>
</dbReference>
<proteinExistence type="predicted"/>
<dbReference type="AlphaFoldDB" id="A0A0S4VUX7"/>
<evidence type="ECO:0000313" key="3">
    <source>
        <dbReference type="EMBL" id="CUV16109.1"/>
    </source>
</evidence>
<dbReference type="EMBL" id="CP085043">
    <property type="protein sequence ID" value="UZF15089.1"/>
    <property type="molecule type" value="Genomic_DNA"/>
</dbReference>
<dbReference type="EMBL" id="LN899822">
    <property type="protein sequence ID" value="CUV60208.1"/>
    <property type="molecule type" value="Genomic_DNA"/>
</dbReference>
<dbReference type="RefSeq" id="WP_089190378.1">
    <property type="nucleotide sequence ID" value="NZ_CP014702.1"/>
</dbReference>
<protein>
    <submittedName>
        <fullName evidence="6">Conserved hypothethical protein, DNA-binding domain</fullName>
    </submittedName>
    <submittedName>
        <fullName evidence="2">DNA-binding protein</fullName>
    </submittedName>
</protein>
<evidence type="ECO:0000313" key="2">
    <source>
        <dbReference type="EMBL" id="AYA45168.1"/>
    </source>
</evidence>
<keyword evidence="6" id="KW-0238">DNA-binding</keyword>
<dbReference type="InterPro" id="IPR009061">
    <property type="entry name" value="DNA-bd_dom_put_sf"/>
</dbReference>
<evidence type="ECO:0000313" key="10">
    <source>
        <dbReference type="EMBL" id="UZF15089.1"/>
    </source>
</evidence>
<evidence type="ECO:0000313" key="5">
    <source>
        <dbReference type="EMBL" id="CUV36038.1"/>
    </source>
</evidence>
<sequence>MAILSSPVQLGRHTRRHEAPAPVRAALDETELAKRWGLSVKTLQRWRQDQLGPVFCKLGSRVTYLISEIEAFERRVSRNSTSVRAYH</sequence>
<reference evidence="6" key="1">
    <citation type="submission" date="2015-10" db="EMBL/GenBank/DDBJ databases">
        <authorList>
            <person name="Gilbert D.G."/>
        </authorList>
    </citation>
    <scope>NUCLEOTIDE SEQUENCE</scope>
    <source>
        <strain evidence="6">Phyl III-seqv23</strain>
    </source>
</reference>
<dbReference type="GO" id="GO:0003677">
    <property type="term" value="F:DNA binding"/>
    <property type="evidence" value="ECO:0007669"/>
    <property type="project" value="UniProtKB-KW"/>
</dbReference>
<dbReference type="EMBL" id="LN899821">
    <property type="protein sequence ID" value="CUV16109.1"/>
    <property type="molecule type" value="Genomic_DNA"/>
</dbReference>